<evidence type="ECO:0000313" key="8">
    <source>
        <dbReference type="EMBL" id="KAI3431503.1"/>
    </source>
</evidence>
<dbReference type="SUPFAM" id="SSF53335">
    <property type="entry name" value="S-adenosyl-L-methionine-dependent methyltransferases"/>
    <property type="match status" value="1"/>
</dbReference>
<keyword evidence="5 7" id="KW-0819">tRNA processing</keyword>
<dbReference type="GO" id="GO:0005634">
    <property type="term" value="C:nucleus"/>
    <property type="evidence" value="ECO:0007669"/>
    <property type="project" value="TreeGrafter"/>
</dbReference>
<evidence type="ECO:0000313" key="9">
    <source>
        <dbReference type="Proteomes" id="UP001055712"/>
    </source>
</evidence>
<evidence type="ECO:0000256" key="2">
    <source>
        <dbReference type="ARBA" id="ARBA00022603"/>
    </source>
</evidence>
<dbReference type="Pfam" id="PF02005">
    <property type="entry name" value="TRM"/>
    <property type="match status" value="2"/>
</dbReference>
<dbReference type="OrthoDB" id="6349953at2759"/>
<sequence>MKAVVLVHQHGAASGTTRPLGQLQHERGLSFDLGPSFYRPQSCFSRDLAVLSAVVHRRHRQRQQQQCTPAAPPPLHVLDLCAGSGIRSMRYLLQGDADLVLCNDGDPANDACLTANLSAAADAAAGEAGPAAVTCEAFPDGTGSRRWRVAGAGRQQRLELCRHEAISLLMRCRLEGRFFDLIDSDSFGAGPGLVGAALDVVRHGGLVCLTHTAGTIAGGRDPASAQALFSQHLAPLPSVNEQGLRLLLGLACREAAARRLSIQPLWSLYSPHGPVWRTMLRVSRPAQQSSPVAVRRLQQQRYGYTLHWPASGESSSCSFQDMPAALLAAGGGGNGGGGQPVLSGPLWLGPLHDHLHLQEVEREAAARGWLDALAETTTAATAAAAAGTAVTAADASLVASQAVAVEQLRQPKVLHTRNGSLGSLQLLLELLVEEAGAEAAGEAAAEAAAAAAAAAAAPAELGGRPAGMASAEATGAAEAAALMPPWFLRTNDVGRVGCLEGPPSRQRLLQELRRRGHLAARSHIDPSAVKTTASMAQAVAACVDGLGIRSRAQLQPADREC</sequence>
<keyword evidence="2 7" id="KW-0489">Methyltransferase</keyword>
<dbReference type="Proteomes" id="UP001055712">
    <property type="component" value="Unassembled WGS sequence"/>
</dbReference>
<evidence type="ECO:0000256" key="5">
    <source>
        <dbReference type="ARBA" id="ARBA00022694"/>
    </source>
</evidence>
<dbReference type="AlphaFoldDB" id="A0A9D4TPW6"/>
<keyword evidence="3 7" id="KW-0808">Transferase</keyword>
<dbReference type="GO" id="GO:0000049">
    <property type="term" value="F:tRNA binding"/>
    <property type="evidence" value="ECO:0007669"/>
    <property type="project" value="UniProtKB-UniRule"/>
</dbReference>
<keyword evidence="1 7" id="KW-0820">tRNA-binding</keyword>
<reference evidence="8" key="2">
    <citation type="submission" date="2020-11" db="EMBL/GenBank/DDBJ databases">
        <authorList>
            <person name="Cecchin M."/>
            <person name="Marcolungo L."/>
            <person name="Rossato M."/>
            <person name="Girolomoni L."/>
            <person name="Cosentino E."/>
            <person name="Cuine S."/>
            <person name="Li-Beisson Y."/>
            <person name="Delledonne M."/>
            <person name="Ballottari M."/>
        </authorList>
    </citation>
    <scope>NUCLEOTIDE SEQUENCE</scope>
    <source>
        <strain evidence="8">211/11P</strain>
        <tissue evidence="8">Whole cell</tissue>
    </source>
</reference>
<evidence type="ECO:0000256" key="3">
    <source>
        <dbReference type="ARBA" id="ARBA00022679"/>
    </source>
</evidence>
<accession>A0A9D4TPW6</accession>
<evidence type="ECO:0000256" key="6">
    <source>
        <dbReference type="ARBA" id="ARBA00022884"/>
    </source>
</evidence>
<dbReference type="InterPro" id="IPR002905">
    <property type="entry name" value="Trm1"/>
</dbReference>
<name>A0A9D4TPW6_CHLVU</name>
<evidence type="ECO:0000256" key="4">
    <source>
        <dbReference type="ARBA" id="ARBA00022691"/>
    </source>
</evidence>
<reference evidence="8" key="1">
    <citation type="journal article" date="2019" name="Plant J.">
        <title>Chlorella vulgaris genome assembly and annotation reveals the molecular basis for metabolic acclimation to high light conditions.</title>
        <authorList>
            <person name="Cecchin M."/>
            <person name="Marcolungo L."/>
            <person name="Rossato M."/>
            <person name="Girolomoni L."/>
            <person name="Cosentino E."/>
            <person name="Cuine S."/>
            <person name="Li-Beisson Y."/>
            <person name="Delledonne M."/>
            <person name="Ballottari M."/>
        </authorList>
    </citation>
    <scope>NUCLEOTIDE SEQUENCE</scope>
    <source>
        <strain evidence="8">211/11P</strain>
    </source>
</reference>
<comment type="caution">
    <text evidence="8">The sequence shown here is derived from an EMBL/GenBank/DDBJ whole genome shotgun (WGS) entry which is preliminary data.</text>
</comment>
<gene>
    <name evidence="8" type="ORF">D9Q98_004553</name>
</gene>
<comment type="similarity">
    <text evidence="7">Belongs to the class I-like SAM-binding methyltransferase superfamily. Trm1 family.</text>
</comment>
<dbReference type="GO" id="GO:0160104">
    <property type="term" value="F:tRNA (guanine(26)-N2)-dimethyltransferase activity"/>
    <property type="evidence" value="ECO:0007669"/>
    <property type="project" value="UniProtKB-UniRule"/>
</dbReference>
<dbReference type="PANTHER" id="PTHR10631">
    <property type="entry name" value="N 2 ,N 2 -DIMETHYLGUANOSINE TRNA METHYLTRANSFERASE"/>
    <property type="match status" value="1"/>
</dbReference>
<dbReference type="PROSITE" id="PS51626">
    <property type="entry name" value="SAM_MT_TRM1"/>
    <property type="match status" value="1"/>
</dbReference>
<evidence type="ECO:0000256" key="7">
    <source>
        <dbReference type="PROSITE-ProRule" id="PRU00958"/>
    </source>
</evidence>
<keyword evidence="9" id="KW-1185">Reference proteome</keyword>
<evidence type="ECO:0000256" key="1">
    <source>
        <dbReference type="ARBA" id="ARBA00022555"/>
    </source>
</evidence>
<dbReference type="GO" id="GO:0002940">
    <property type="term" value="P:tRNA N2-guanine methylation"/>
    <property type="evidence" value="ECO:0007669"/>
    <property type="project" value="TreeGrafter"/>
</dbReference>
<keyword evidence="4 7" id="KW-0949">S-adenosyl-L-methionine</keyword>
<comment type="catalytic activity">
    <reaction evidence="7">
        <text>guanosine(26) in tRNA + 2 S-adenosyl-L-methionine = N(2)-dimethylguanosine(26) in tRNA + 2 S-adenosyl-L-homocysteine + 2 H(+)</text>
        <dbReference type="Rhea" id="RHEA:43140"/>
        <dbReference type="Rhea" id="RHEA-COMP:10359"/>
        <dbReference type="Rhea" id="RHEA-COMP:10360"/>
        <dbReference type="ChEBI" id="CHEBI:15378"/>
        <dbReference type="ChEBI" id="CHEBI:57856"/>
        <dbReference type="ChEBI" id="CHEBI:59789"/>
        <dbReference type="ChEBI" id="CHEBI:74269"/>
        <dbReference type="ChEBI" id="CHEBI:74513"/>
        <dbReference type="EC" id="2.1.1.216"/>
    </reaction>
</comment>
<dbReference type="EC" id="2.1.1.216" evidence="7"/>
<keyword evidence="6 7" id="KW-0694">RNA-binding</keyword>
<dbReference type="EMBL" id="SIDB01000006">
    <property type="protein sequence ID" value="KAI3431503.1"/>
    <property type="molecule type" value="Genomic_DNA"/>
</dbReference>
<dbReference type="Gene3D" id="3.30.56.70">
    <property type="entry name" value="N2,N2-dimethylguanosine tRNA methyltransferase, C-terminal domain"/>
    <property type="match status" value="1"/>
</dbReference>
<dbReference type="InterPro" id="IPR029063">
    <property type="entry name" value="SAM-dependent_MTases_sf"/>
</dbReference>
<proteinExistence type="inferred from homology"/>
<protein>
    <recommendedName>
        <fullName evidence="7">tRNA (guanine(26)-N(2))-dimethyltransferase</fullName>
        <ecNumber evidence="7">2.1.1.216</ecNumber>
    </recommendedName>
</protein>
<dbReference type="PANTHER" id="PTHR10631:SF9">
    <property type="entry name" value="TRNA (GUANINE(26)-N(2))-DIMETHYLTRANSFERASE"/>
    <property type="match status" value="1"/>
</dbReference>
<organism evidence="8 9">
    <name type="scientific">Chlorella vulgaris</name>
    <name type="common">Green alga</name>
    <dbReference type="NCBI Taxonomy" id="3077"/>
    <lineage>
        <taxon>Eukaryota</taxon>
        <taxon>Viridiplantae</taxon>
        <taxon>Chlorophyta</taxon>
        <taxon>core chlorophytes</taxon>
        <taxon>Trebouxiophyceae</taxon>
        <taxon>Chlorellales</taxon>
        <taxon>Chlorellaceae</taxon>
        <taxon>Chlorella clade</taxon>
        <taxon>Chlorella</taxon>
    </lineage>
</organism>
<dbReference type="InterPro" id="IPR042296">
    <property type="entry name" value="tRNA_met_Trm1_C"/>
</dbReference>
<dbReference type="Gene3D" id="3.40.50.150">
    <property type="entry name" value="Vaccinia Virus protein VP39"/>
    <property type="match status" value="1"/>
</dbReference>